<feature type="region of interest" description="Disordered" evidence="5">
    <location>
        <begin position="1"/>
        <end position="98"/>
    </location>
</feature>
<reference evidence="7" key="1">
    <citation type="submission" date="2023-10" db="EMBL/GenBank/DDBJ databases">
        <authorList>
            <person name="Hackl T."/>
        </authorList>
    </citation>
    <scope>NUCLEOTIDE SEQUENCE</scope>
</reference>
<feature type="compositionally biased region" description="Low complexity" evidence="5">
    <location>
        <begin position="228"/>
        <end position="239"/>
    </location>
</feature>
<keyword evidence="8" id="KW-1185">Reference proteome</keyword>
<dbReference type="AlphaFoldDB" id="A0AAI8VEB5"/>
<keyword evidence="2 4" id="KW-0863">Zinc-finger</keyword>
<name>A0AAI8VEB5_9PEZI</name>
<feature type="domain" description="FYVE-type" evidence="6">
    <location>
        <begin position="162"/>
        <end position="217"/>
    </location>
</feature>
<dbReference type="InterPro" id="IPR000306">
    <property type="entry name" value="Znf_FYVE"/>
</dbReference>
<sequence length="275" mass="30303">MPRLPDQQQAHYFPHHHQPAQSESPTYLPQAAPGYQSQQISPLSTSDNASPTSPKSFNRKRLRPLFMPAVLRPTEHAPKQSPGGNGEGGGDDDETILSSNNSFISLTGLGALGRLSRRSTGDSGKCMEGDWNLDLFPKPTAQPTRQHWKSDTEAALCDEPSCMRSFNYFTRRHHCRKCGNIFCDSHSASSVPLDQDANYNPKGVISRACAHCYSDFQAWRSRTNSQASSEESSVVRGSRTTPASPMIATPTGLKPHGHHQEVAASVPRDWNWSTF</sequence>
<dbReference type="Proteomes" id="UP001295740">
    <property type="component" value="Unassembled WGS sequence"/>
</dbReference>
<evidence type="ECO:0000259" key="6">
    <source>
        <dbReference type="PROSITE" id="PS50178"/>
    </source>
</evidence>
<evidence type="ECO:0000256" key="5">
    <source>
        <dbReference type="SAM" id="MobiDB-lite"/>
    </source>
</evidence>
<evidence type="ECO:0000313" key="8">
    <source>
        <dbReference type="Proteomes" id="UP001295740"/>
    </source>
</evidence>
<keyword evidence="1" id="KW-0479">Metal-binding</keyword>
<dbReference type="InterPro" id="IPR017455">
    <property type="entry name" value="Znf_FYVE-rel"/>
</dbReference>
<dbReference type="GO" id="GO:0008270">
    <property type="term" value="F:zinc ion binding"/>
    <property type="evidence" value="ECO:0007669"/>
    <property type="project" value="UniProtKB-KW"/>
</dbReference>
<evidence type="ECO:0000313" key="7">
    <source>
        <dbReference type="EMBL" id="CAJ2506158.1"/>
    </source>
</evidence>
<dbReference type="InterPro" id="IPR013083">
    <property type="entry name" value="Znf_RING/FYVE/PHD"/>
</dbReference>
<accession>A0AAI8VEB5</accession>
<protein>
    <submittedName>
        <fullName evidence="7">Uu.00g002880.m01.CDS01</fullName>
    </submittedName>
</protein>
<evidence type="ECO:0000256" key="1">
    <source>
        <dbReference type="ARBA" id="ARBA00022723"/>
    </source>
</evidence>
<dbReference type="Pfam" id="PF01363">
    <property type="entry name" value="FYVE"/>
    <property type="match status" value="1"/>
</dbReference>
<dbReference type="SMART" id="SM00064">
    <property type="entry name" value="FYVE"/>
    <property type="match status" value="1"/>
</dbReference>
<dbReference type="PANTHER" id="PTHR39490:SF8">
    <property type="entry name" value="ZINC FINGER FYVE DOMAIN-CONTAINING PROTEIN 21"/>
    <property type="match status" value="1"/>
</dbReference>
<dbReference type="PANTHER" id="PTHR39490">
    <property type="entry name" value="ARRESTIN DOMAIN-CONTAINING PROTEIN D"/>
    <property type="match status" value="1"/>
</dbReference>
<organism evidence="7 8">
    <name type="scientific">Anthostomella pinea</name>
    <dbReference type="NCBI Taxonomy" id="933095"/>
    <lineage>
        <taxon>Eukaryota</taxon>
        <taxon>Fungi</taxon>
        <taxon>Dikarya</taxon>
        <taxon>Ascomycota</taxon>
        <taxon>Pezizomycotina</taxon>
        <taxon>Sordariomycetes</taxon>
        <taxon>Xylariomycetidae</taxon>
        <taxon>Xylariales</taxon>
        <taxon>Xylariaceae</taxon>
        <taxon>Anthostomella</taxon>
    </lineage>
</organism>
<dbReference type="PROSITE" id="PS50178">
    <property type="entry name" value="ZF_FYVE"/>
    <property type="match status" value="1"/>
</dbReference>
<feature type="region of interest" description="Disordered" evidence="5">
    <location>
        <begin position="224"/>
        <end position="262"/>
    </location>
</feature>
<gene>
    <name evidence="7" type="ORF">KHLLAP_LOCUS6626</name>
</gene>
<evidence type="ECO:0000256" key="2">
    <source>
        <dbReference type="ARBA" id="ARBA00022771"/>
    </source>
</evidence>
<evidence type="ECO:0000256" key="3">
    <source>
        <dbReference type="ARBA" id="ARBA00022833"/>
    </source>
</evidence>
<feature type="compositionally biased region" description="Polar residues" evidence="5">
    <location>
        <begin position="35"/>
        <end position="56"/>
    </location>
</feature>
<dbReference type="Gene3D" id="3.30.40.10">
    <property type="entry name" value="Zinc/RING finger domain, C3HC4 (zinc finger)"/>
    <property type="match status" value="1"/>
</dbReference>
<dbReference type="CDD" id="cd15760">
    <property type="entry name" value="FYVE_scVPS27p_like"/>
    <property type="match status" value="1"/>
</dbReference>
<keyword evidence="3" id="KW-0862">Zinc</keyword>
<dbReference type="InterPro" id="IPR011011">
    <property type="entry name" value="Znf_FYVE_PHD"/>
</dbReference>
<dbReference type="EMBL" id="CAUWAG010000008">
    <property type="protein sequence ID" value="CAJ2506158.1"/>
    <property type="molecule type" value="Genomic_DNA"/>
</dbReference>
<proteinExistence type="predicted"/>
<feature type="compositionally biased region" description="Polar residues" evidence="5">
    <location>
        <begin position="1"/>
        <end position="10"/>
    </location>
</feature>
<evidence type="ECO:0000256" key="4">
    <source>
        <dbReference type="PROSITE-ProRule" id="PRU00091"/>
    </source>
</evidence>
<dbReference type="SUPFAM" id="SSF57903">
    <property type="entry name" value="FYVE/PHD zinc finger"/>
    <property type="match status" value="1"/>
</dbReference>
<comment type="caution">
    <text evidence="7">The sequence shown here is derived from an EMBL/GenBank/DDBJ whole genome shotgun (WGS) entry which is preliminary data.</text>
</comment>
<dbReference type="InterPro" id="IPR052113">
    <property type="entry name" value="FYVE-type_Zinc_Finger"/>
</dbReference>